<dbReference type="PROSITE" id="PS51257">
    <property type="entry name" value="PROKAR_LIPOPROTEIN"/>
    <property type="match status" value="1"/>
</dbReference>
<dbReference type="OrthoDB" id="7210494at2"/>
<dbReference type="RefSeq" id="WP_066809618.1">
    <property type="nucleotide sequence ID" value="NZ_CP012661.1"/>
</dbReference>
<evidence type="ECO:0000313" key="7">
    <source>
        <dbReference type="Proteomes" id="UP000076128"/>
    </source>
</evidence>
<feature type="signal peptide" evidence="4">
    <location>
        <begin position="1"/>
        <end position="30"/>
    </location>
</feature>
<dbReference type="Gene3D" id="3.40.50.2300">
    <property type="match status" value="2"/>
</dbReference>
<protein>
    <submittedName>
        <fullName evidence="6">Extracellular ligand-binding receptor family protein</fullName>
    </submittedName>
</protein>
<keyword evidence="6" id="KW-0675">Receptor</keyword>
<keyword evidence="3" id="KW-0813">Transport</keyword>
<accession>A0A159YZM5</accession>
<dbReference type="SUPFAM" id="SSF53822">
    <property type="entry name" value="Periplasmic binding protein-like I"/>
    <property type="match status" value="1"/>
</dbReference>
<keyword evidence="3" id="KW-0029">Amino-acid transport</keyword>
<keyword evidence="7" id="KW-1185">Reference proteome</keyword>
<dbReference type="EMBL" id="CP012661">
    <property type="protein sequence ID" value="AMY67867.1"/>
    <property type="molecule type" value="Genomic_DNA"/>
</dbReference>
<dbReference type="PANTHER" id="PTHR30483:SF6">
    <property type="entry name" value="PERIPLASMIC BINDING PROTEIN OF ABC TRANSPORTER FOR NATURAL AMINO ACIDS"/>
    <property type="match status" value="1"/>
</dbReference>
<dbReference type="AlphaFoldDB" id="A0A159YZM5"/>
<dbReference type="KEGG" id="daa:AKL17_0607"/>
<keyword evidence="2 4" id="KW-0732">Signal</keyword>
<dbReference type="InterPro" id="IPR051010">
    <property type="entry name" value="BCAA_transport"/>
</dbReference>
<dbReference type="GO" id="GO:0006865">
    <property type="term" value="P:amino acid transport"/>
    <property type="evidence" value="ECO:0007669"/>
    <property type="project" value="UniProtKB-KW"/>
</dbReference>
<organism evidence="6 7">
    <name type="scientific">Frigidibacter mobilis</name>
    <dbReference type="NCBI Taxonomy" id="1335048"/>
    <lineage>
        <taxon>Bacteria</taxon>
        <taxon>Pseudomonadati</taxon>
        <taxon>Pseudomonadota</taxon>
        <taxon>Alphaproteobacteria</taxon>
        <taxon>Rhodobacterales</taxon>
        <taxon>Paracoccaceae</taxon>
        <taxon>Frigidibacter</taxon>
    </lineage>
</organism>
<evidence type="ECO:0000256" key="1">
    <source>
        <dbReference type="ARBA" id="ARBA00010062"/>
    </source>
</evidence>
<comment type="similarity">
    <text evidence="1">Belongs to the leucine-binding protein family.</text>
</comment>
<proteinExistence type="inferred from homology"/>
<dbReference type="InterPro" id="IPR028081">
    <property type="entry name" value="Leu-bd"/>
</dbReference>
<dbReference type="InterPro" id="IPR028082">
    <property type="entry name" value="Peripla_BP_I"/>
</dbReference>
<name>A0A159YZM5_9RHOB</name>
<gene>
    <name evidence="6" type="ORF">AKL17_0607</name>
</gene>
<sequence>MFALFRTPRKPLTRPLTRIAALVSAFWVAACDPMATGSSGPSINTRAPVPVALLVPGGSGNAGDELIARSLRQAAQLAVSDLQGAQIDLRIYDTGTSAAGAGAAATRAVDEGAKIILGPVYAEAANAAGVAVAGRGVNVLSFSNNPDIAGGNVFVLGPTFQNTANRLVSYAAGQGRGRIMVVHDRNPSGESGKRAIESAIARSGGASLAGTGSYDFSQEGVVAAVPNIVATARNSGAQAMFFTADTAGALPLLAQLLPEAGLDRETVRFIGLTRWDIPQATLSLPGIQGGWFALPDPSLNQQFQGRYQAAFGEAPHPIAGLAYDGIAAIGALVKSGNSDALTTAALTQGSGFVGVNGIFRLRSDGTNERGLAVAQVRNNQVYVIDPAPRSFGGAGF</sequence>
<evidence type="ECO:0000256" key="3">
    <source>
        <dbReference type="ARBA" id="ARBA00022970"/>
    </source>
</evidence>
<dbReference type="Pfam" id="PF13458">
    <property type="entry name" value="Peripla_BP_6"/>
    <property type="match status" value="1"/>
</dbReference>
<feature type="chain" id="PRO_5007812054" evidence="4">
    <location>
        <begin position="31"/>
        <end position="396"/>
    </location>
</feature>
<dbReference type="Proteomes" id="UP000076128">
    <property type="component" value="Chromosome"/>
</dbReference>
<evidence type="ECO:0000259" key="5">
    <source>
        <dbReference type="Pfam" id="PF13458"/>
    </source>
</evidence>
<dbReference type="STRING" id="1335048.AKL17_0607"/>
<dbReference type="CDD" id="cd06339">
    <property type="entry name" value="PBP1_YraM_LppC_lipoprotein-like"/>
    <property type="match status" value="1"/>
</dbReference>
<dbReference type="PANTHER" id="PTHR30483">
    <property type="entry name" value="LEUCINE-SPECIFIC-BINDING PROTEIN"/>
    <property type="match status" value="1"/>
</dbReference>
<feature type="domain" description="Leucine-binding protein" evidence="5">
    <location>
        <begin position="49"/>
        <end position="378"/>
    </location>
</feature>
<dbReference type="PATRIC" id="fig|1335048.3.peg.628"/>
<evidence type="ECO:0000256" key="2">
    <source>
        <dbReference type="ARBA" id="ARBA00022729"/>
    </source>
</evidence>
<evidence type="ECO:0000313" key="6">
    <source>
        <dbReference type="EMBL" id="AMY67867.1"/>
    </source>
</evidence>
<evidence type="ECO:0000256" key="4">
    <source>
        <dbReference type="SAM" id="SignalP"/>
    </source>
</evidence>
<reference evidence="6 7" key="1">
    <citation type="submission" date="2015-09" db="EMBL/GenBank/DDBJ databases">
        <title>Complete genome sequence of Defluviimonas alba cai42t isolated from an oilfield in Xinjiang.</title>
        <authorList>
            <person name="Geng S."/>
            <person name="Pan X."/>
            <person name="Wu X."/>
        </authorList>
    </citation>
    <scope>NUCLEOTIDE SEQUENCE [LARGE SCALE GENOMIC DNA]</scope>
    <source>
        <strain evidence="7">cai42</strain>
    </source>
</reference>